<dbReference type="OrthoDB" id="282980at2"/>
<reference evidence="1 2" key="1">
    <citation type="submission" date="2019-02" db="EMBL/GenBank/DDBJ databases">
        <title>Deep-cultivation of Planctomycetes and their phenomic and genomic characterization uncovers novel biology.</title>
        <authorList>
            <person name="Wiegand S."/>
            <person name="Jogler M."/>
            <person name="Boedeker C."/>
            <person name="Pinto D."/>
            <person name="Vollmers J."/>
            <person name="Rivas-Marin E."/>
            <person name="Kohn T."/>
            <person name="Peeters S.H."/>
            <person name="Heuer A."/>
            <person name="Rast P."/>
            <person name="Oberbeckmann S."/>
            <person name="Bunk B."/>
            <person name="Jeske O."/>
            <person name="Meyerdierks A."/>
            <person name="Storesund J.E."/>
            <person name="Kallscheuer N."/>
            <person name="Luecker S."/>
            <person name="Lage O.M."/>
            <person name="Pohl T."/>
            <person name="Merkel B.J."/>
            <person name="Hornburger P."/>
            <person name="Mueller R.-W."/>
            <person name="Bruemmer F."/>
            <person name="Labrenz M."/>
            <person name="Spormann A.M."/>
            <person name="Op den Camp H."/>
            <person name="Overmann J."/>
            <person name="Amann R."/>
            <person name="Jetten M.S.M."/>
            <person name="Mascher T."/>
            <person name="Medema M.H."/>
            <person name="Devos D.P."/>
            <person name="Kaster A.-K."/>
            <person name="Ovreas L."/>
            <person name="Rohde M."/>
            <person name="Galperin M.Y."/>
            <person name="Jogler C."/>
        </authorList>
    </citation>
    <scope>NUCLEOTIDE SEQUENCE [LARGE SCALE GENOMIC DNA]</scope>
    <source>
        <strain evidence="1 2">SV_7m_r</strain>
    </source>
</reference>
<dbReference type="Proteomes" id="UP000315003">
    <property type="component" value="Chromosome"/>
</dbReference>
<evidence type="ECO:0000313" key="2">
    <source>
        <dbReference type="Proteomes" id="UP000315003"/>
    </source>
</evidence>
<dbReference type="RefSeq" id="WP_145277155.1">
    <property type="nucleotide sequence ID" value="NZ_CP036272.1"/>
</dbReference>
<accession>A0A517T210</accession>
<keyword evidence="2" id="KW-1185">Reference proteome</keyword>
<proteinExistence type="predicted"/>
<sequence>MTNRDKIEDAYATAHIRALTLLEDLHETVEDLPAPGNDKHPIDWGHVGSLNHLCEQLAELKKHFASDED</sequence>
<protein>
    <submittedName>
        <fullName evidence="1">Uncharacterized protein</fullName>
    </submittedName>
</protein>
<gene>
    <name evidence="1" type="ORF">SV7mr_49570</name>
</gene>
<evidence type="ECO:0000313" key="1">
    <source>
        <dbReference type="EMBL" id="QDT62409.1"/>
    </source>
</evidence>
<dbReference type="AlphaFoldDB" id="A0A517T210"/>
<name>A0A517T210_9BACT</name>
<dbReference type="EMBL" id="CP036272">
    <property type="protein sequence ID" value="QDT62409.1"/>
    <property type="molecule type" value="Genomic_DNA"/>
</dbReference>
<organism evidence="1 2">
    <name type="scientific">Stieleria bergensis</name>
    <dbReference type="NCBI Taxonomy" id="2528025"/>
    <lineage>
        <taxon>Bacteria</taxon>
        <taxon>Pseudomonadati</taxon>
        <taxon>Planctomycetota</taxon>
        <taxon>Planctomycetia</taxon>
        <taxon>Pirellulales</taxon>
        <taxon>Pirellulaceae</taxon>
        <taxon>Stieleria</taxon>
    </lineage>
</organism>